<protein>
    <submittedName>
        <fullName evidence="1">Uncharacterized protein</fullName>
    </submittedName>
</protein>
<organism evidence="1 2">
    <name type="scientific">Mesorhizobium australicum</name>
    <dbReference type="NCBI Taxonomy" id="536018"/>
    <lineage>
        <taxon>Bacteria</taxon>
        <taxon>Pseudomonadati</taxon>
        <taxon>Pseudomonadota</taxon>
        <taxon>Alphaproteobacteria</taxon>
        <taxon>Hyphomicrobiales</taxon>
        <taxon>Phyllobacteriaceae</taxon>
        <taxon>Mesorhizobium</taxon>
    </lineage>
</organism>
<comment type="caution">
    <text evidence="1">The sequence shown here is derived from an EMBL/GenBank/DDBJ whole genome shotgun (WGS) entry which is preliminary data.</text>
</comment>
<sequence>MPSLVRILLYVGLFLGFGPAMAAPVIDAVPAGSRSHQNLPIHFIQYDDPCTDGRYSDGKPHSCRELLRLLDRRDRYRERHDNYPRERYDPCTDGRVSDGRPRSCQEIMRWLRDMDEDEDWRPRKHWE</sequence>
<accession>A0ACC6SUM1</accession>
<gene>
    <name evidence="1" type="ORF">NKI81_05325</name>
</gene>
<dbReference type="Proteomes" id="UP001480082">
    <property type="component" value="Unassembled WGS sequence"/>
</dbReference>
<name>A0ACC6SUM1_9HYPH</name>
<keyword evidence="2" id="KW-1185">Reference proteome</keyword>
<proteinExistence type="predicted"/>
<evidence type="ECO:0000313" key="1">
    <source>
        <dbReference type="EMBL" id="MER9283380.1"/>
    </source>
</evidence>
<dbReference type="EMBL" id="JAMYRI010000002">
    <property type="protein sequence ID" value="MER9283380.1"/>
    <property type="molecule type" value="Genomic_DNA"/>
</dbReference>
<evidence type="ECO:0000313" key="2">
    <source>
        <dbReference type="Proteomes" id="UP001480082"/>
    </source>
</evidence>
<reference evidence="1 2" key="1">
    <citation type="journal article" date="2024" name="Proc. Natl. Acad. Sci. U.S.A.">
        <title>The evolutionary genomics of adaptation to stress in wild rhizobium bacteria.</title>
        <authorList>
            <person name="Kehlet-Delgado H."/>
            <person name="Montoya A.P."/>
            <person name="Jensen K.T."/>
            <person name="Wendlandt C.E."/>
            <person name="Dexheimer C."/>
            <person name="Roberts M."/>
            <person name="Torres Martinez L."/>
            <person name="Friesen M.L."/>
            <person name="Griffitts J.S."/>
            <person name="Porter S.S."/>
        </authorList>
    </citation>
    <scope>NUCLEOTIDE SEQUENCE [LARGE SCALE GENOMIC DNA]</scope>
    <source>
        <strain evidence="1 2">M0468</strain>
    </source>
</reference>